<evidence type="ECO:0000313" key="4">
    <source>
        <dbReference type="Proteomes" id="UP001459277"/>
    </source>
</evidence>
<dbReference type="EMBL" id="JAZDWU010000001">
    <property type="protein sequence ID" value="KAL0014145.1"/>
    <property type="molecule type" value="Genomic_DNA"/>
</dbReference>
<evidence type="ECO:0000313" key="3">
    <source>
        <dbReference type="EMBL" id="KAL0014145.1"/>
    </source>
</evidence>
<dbReference type="PANTHER" id="PTHR47851:SF8">
    <property type="entry name" value="NO APICAL MERISTEM-ASSOCIATED C-TERMINAL DOMAIN-CONTAINING PROTEIN"/>
    <property type="match status" value="1"/>
</dbReference>
<comment type="caution">
    <text evidence="3">The sequence shown here is derived from an EMBL/GenBank/DDBJ whole genome shotgun (WGS) entry which is preliminary data.</text>
</comment>
<organism evidence="3 4">
    <name type="scientific">Lithocarpus litseifolius</name>
    <dbReference type="NCBI Taxonomy" id="425828"/>
    <lineage>
        <taxon>Eukaryota</taxon>
        <taxon>Viridiplantae</taxon>
        <taxon>Streptophyta</taxon>
        <taxon>Embryophyta</taxon>
        <taxon>Tracheophyta</taxon>
        <taxon>Spermatophyta</taxon>
        <taxon>Magnoliopsida</taxon>
        <taxon>eudicotyledons</taxon>
        <taxon>Gunneridae</taxon>
        <taxon>Pentapetalae</taxon>
        <taxon>rosids</taxon>
        <taxon>fabids</taxon>
        <taxon>Fagales</taxon>
        <taxon>Fagaceae</taxon>
        <taxon>Lithocarpus</taxon>
    </lineage>
</organism>
<feature type="domain" description="Myb/SANT-like" evidence="2">
    <location>
        <begin position="106"/>
        <end position="182"/>
    </location>
</feature>
<protein>
    <recommendedName>
        <fullName evidence="2">Myb/SANT-like domain-containing protein</fullName>
    </recommendedName>
</protein>
<gene>
    <name evidence="3" type="ORF">SO802_001214</name>
</gene>
<name>A0AAW2DTR7_9ROSI</name>
<dbReference type="InterPro" id="IPR024752">
    <property type="entry name" value="Myb/SANT-like_dom"/>
</dbReference>
<keyword evidence="1" id="KW-0812">Transmembrane</keyword>
<keyword evidence="4" id="KW-1185">Reference proteome</keyword>
<dbReference type="AlphaFoldDB" id="A0AAW2DTR7"/>
<dbReference type="Pfam" id="PF12776">
    <property type="entry name" value="Myb_DNA-bind_3"/>
    <property type="match status" value="1"/>
</dbReference>
<dbReference type="Proteomes" id="UP001459277">
    <property type="component" value="Unassembled WGS sequence"/>
</dbReference>
<evidence type="ECO:0000256" key="1">
    <source>
        <dbReference type="SAM" id="Phobius"/>
    </source>
</evidence>
<feature type="transmembrane region" description="Helical" evidence="1">
    <location>
        <begin position="38"/>
        <end position="59"/>
    </location>
</feature>
<proteinExistence type="predicted"/>
<evidence type="ECO:0000259" key="2">
    <source>
        <dbReference type="Pfam" id="PF12776"/>
    </source>
</evidence>
<dbReference type="PANTHER" id="PTHR47851">
    <property type="entry name" value="OS06G0588700 PROTEIN-RELATED"/>
    <property type="match status" value="1"/>
</dbReference>
<accession>A0AAW2DTR7</accession>
<reference evidence="3 4" key="1">
    <citation type="submission" date="2024-01" db="EMBL/GenBank/DDBJ databases">
        <title>A telomere-to-telomere, gap-free genome of sweet tea (Lithocarpus litseifolius).</title>
        <authorList>
            <person name="Zhou J."/>
        </authorList>
    </citation>
    <scope>NUCLEOTIDE SEQUENCE [LARGE SCALE GENOMIC DNA]</scope>
    <source>
        <strain evidence="3">Zhou-2022a</strain>
        <tissue evidence="3">Leaf</tissue>
    </source>
</reference>
<keyword evidence="1" id="KW-0472">Membrane</keyword>
<keyword evidence="1" id="KW-1133">Transmembrane helix</keyword>
<sequence>MSWEQKEPVFLDWIENGFGFGFIGNFERPTIVDVLRELMMFIAPLWVVVLVGVLVGWAWKPRWANVLSKDTFPTLPITTTQSSCFTFAPIPSLNSLRFQFQLLLPKAGNRTKGAAFSPKGWSNLVTKFCNETGLNYDKDQVKSKWDVLKTDWRVWEKLKSLDTGLGWDAMKGTIDASDDWWNLKLKGCCSNWSSCMDPFFKYTPSNNATGGCWSVGTSRESPSSIDNVMEIVRALPRVDSTFVVQASYVLMKRSCREMILNFKEPESQLQCYKE</sequence>